<feature type="region of interest" description="Disordered" evidence="1">
    <location>
        <begin position="116"/>
        <end position="139"/>
    </location>
</feature>
<evidence type="ECO:0000313" key="3">
    <source>
        <dbReference type="Proteomes" id="UP001218188"/>
    </source>
</evidence>
<evidence type="ECO:0000313" key="2">
    <source>
        <dbReference type="EMBL" id="KAJ7038538.1"/>
    </source>
</evidence>
<keyword evidence="3" id="KW-1185">Reference proteome</keyword>
<sequence>MKPHARLQRDSQVACGEHTDPSRWPAGSFCCAPSSQTTKIACGASIRRSATPNSHTAHITTSTTLGQISYRSPPSARTGHARDTHPRVSLRAALAAGARERDGDWGVTILAPPARTIPSSRRNSKRAVPEDEGARSGRCTMHVPAAPVSCTAASASERPGADIQFLLASGKARSRGHVARTGSLGRERMATSRAQQPRRRRRTIPNARPPQHRLRSATRTDKDRPGSARLTCGTAFLRDPNLQVQRIEQDDGAAHYRTHIPVVRQRGVVNSARNHAAASSSSS</sequence>
<name>A0AAD6T698_9AGAR</name>
<feature type="region of interest" description="Disordered" evidence="1">
    <location>
        <begin position="1"/>
        <end position="23"/>
    </location>
</feature>
<evidence type="ECO:0000256" key="1">
    <source>
        <dbReference type="SAM" id="MobiDB-lite"/>
    </source>
</evidence>
<reference evidence="2" key="1">
    <citation type="submission" date="2023-03" db="EMBL/GenBank/DDBJ databases">
        <title>Massive genome expansion in bonnet fungi (Mycena s.s.) driven by repeated elements and novel gene families across ecological guilds.</title>
        <authorList>
            <consortium name="Lawrence Berkeley National Laboratory"/>
            <person name="Harder C.B."/>
            <person name="Miyauchi S."/>
            <person name="Viragh M."/>
            <person name="Kuo A."/>
            <person name="Thoen E."/>
            <person name="Andreopoulos B."/>
            <person name="Lu D."/>
            <person name="Skrede I."/>
            <person name="Drula E."/>
            <person name="Henrissat B."/>
            <person name="Morin E."/>
            <person name="Kohler A."/>
            <person name="Barry K."/>
            <person name="LaButti K."/>
            <person name="Morin E."/>
            <person name="Salamov A."/>
            <person name="Lipzen A."/>
            <person name="Mereny Z."/>
            <person name="Hegedus B."/>
            <person name="Baldrian P."/>
            <person name="Stursova M."/>
            <person name="Weitz H."/>
            <person name="Taylor A."/>
            <person name="Grigoriev I.V."/>
            <person name="Nagy L.G."/>
            <person name="Martin F."/>
            <person name="Kauserud H."/>
        </authorList>
    </citation>
    <scope>NUCLEOTIDE SEQUENCE</scope>
    <source>
        <strain evidence="2">CBHHK200</strain>
    </source>
</reference>
<dbReference type="AlphaFoldDB" id="A0AAD6T698"/>
<dbReference type="Proteomes" id="UP001218188">
    <property type="component" value="Unassembled WGS sequence"/>
</dbReference>
<dbReference type="EMBL" id="JARJCM010000031">
    <property type="protein sequence ID" value="KAJ7038538.1"/>
    <property type="molecule type" value="Genomic_DNA"/>
</dbReference>
<feature type="region of interest" description="Disordered" evidence="1">
    <location>
        <begin position="172"/>
        <end position="228"/>
    </location>
</feature>
<gene>
    <name evidence="2" type="ORF">C8F04DRAFT_1255815</name>
</gene>
<organism evidence="2 3">
    <name type="scientific">Mycena alexandri</name>
    <dbReference type="NCBI Taxonomy" id="1745969"/>
    <lineage>
        <taxon>Eukaryota</taxon>
        <taxon>Fungi</taxon>
        <taxon>Dikarya</taxon>
        <taxon>Basidiomycota</taxon>
        <taxon>Agaricomycotina</taxon>
        <taxon>Agaricomycetes</taxon>
        <taxon>Agaricomycetidae</taxon>
        <taxon>Agaricales</taxon>
        <taxon>Marasmiineae</taxon>
        <taxon>Mycenaceae</taxon>
        <taxon>Mycena</taxon>
    </lineage>
</organism>
<comment type="caution">
    <text evidence="2">The sequence shown here is derived from an EMBL/GenBank/DDBJ whole genome shotgun (WGS) entry which is preliminary data.</text>
</comment>
<protein>
    <submittedName>
        <fullName evidence="2">Uncharacterized protein</fullName>
    </submittedName>
</protein>
<accession>A0AAD6T698</accession>
<proteinExistence type="predicted"/>